<name>C5LI79_PERM5</name>
<gene>
    <name evidence="6" type="ORF">Pmar_PMAR026290</name>
</gene>
<dbReference type="Proteomes" id="UP000007800">
    <property type="component" value="Unassembled WGS sequence"/>
</dbReference>
<dbReference type="GO" id="GO:0019843">
    <property type="term" value="F:rRNA binding"/>
    <property type="evidence" value="ECO:0007669"/>
    <property type="project" value="UniProtKB-UniRule"/>
</dbReference>
<dbReference type="PANTHER" id="PTHR12728:SF0">
    <property type="entry name" value="RIBOSOME PRODUCTION FACTOR 2 HOMOLOG"/>
    <property type="match status" value="1"/>
</dbReference>
<dbReference type="PROSITE" id="PS50833">
    <property type="entry name" value="BRIX"/>
    <property type="match status" value="1"/>
</dbReference>
<dbReference type="GeneID" id="9047934"/>
<dbReference type="InterPro" id="IPR039770">
    <property type="entry name" value="Rpf2"/>
</dbReference>
<dbReference type="AlphaFoldDB" id="C5LI79"/>
<protein>
    <recommendedName>
        <fullName evidence="4">Ribosome production factor 2 homolog</fullName>
    </recommendedName>
    <alternativeName>
        <fullName evidence="4">Ribosome biogenesis protein RPF2 homolog</fullName>
    </alternativeName>
</protein>
<organism evidence="7">
    <name type="scientific">Perkinsus marinus (strain ATCC 50983 / TXsc)</name>
    <dbReference type="NCBI Taxonomy" id="423536"/>
    <lineage>
        <taxon>Eukaryota</taxon>
        <taxon>Sar</taxon>
        <taxon>Alveolata</taxon>
        <taxon>Perkinsozoa</taxon>
        <taxon>Perkinsea</taxon>
        <taxon>Perkinsida</taxon>
        <taxon>Perkinsidae</taxon>
        <taxon>Perkinsus</taxon>
    </lineage>
</organism>
<evidence type="ECO:0000313" key="6">
    <source>
        <dbReference type="EMBL" id="EER03614.1"/>
    </source>
</evidence>
<comment type="subcellular location">
    <subcellularLocation>
        <location evidence="1 4">Nucleus</location>
        <location evidence="1 4">Nucleolus</location>
    </subcellularLocation>
</comment>
<dbReference type="PANTHER" id="PTHR12728">
    <property type="entry name" value="BRIX DOMAIN CONTAINING PROTEIN"/>
    <property type="match status" value="1"/>
</dbReference>
<dbReference type="Pfam" id="PF04427">
    <property type="entry name" value="Brix"/>
    <property type="match status" value="1"/>
</dbReference>
<proteinExistence type="inferred from homology"/>
<reference evidence="6 7" key="1">
    <citation type="submission" date="2008-07" db="EMBL/GenBank/DDBJ databases">
        <authorList>
            <person name="El-Sayed N."/>
            <person name="Caler E."/>
            <person name="Inman J."/>
            <person name="Amedeo P."/>
            <person name="Hass B."/>
            <person name="Wortman J."/>
        </authorList>
    </citation>
    <scope>NUCLEOTIDE SEQUENCE [LARGE SCALE GENOMIC DNA]</scope>
    <source>
        <strain evidence="7">ATCC 50983 / TXsc</strain>
    </source>
</reference>
<sequence>MTKNLPNNQVHLSHTITEMITQALDPKPLSALIEDPHVPPLWRGDGFASVPDLQHARSLLLDVFRGSQAKAVALDGLDHVVVFTAVEDPEETGSHLICFRHYHLTFKRTGTKLPHVELTELGPRFDLKTDRDKAADHEKWKYATRLPTQTSTTEYNKDKERPKKSKNITTDIMGQRRGRIHLESQNFDKLYTPHHKSFLKRKEKFAEAPAAAEENEGGYMGFDI</sequence>
<dbReference type="GO" id="GO:0005730">
    <property type="term" value="C:nucleolus"/>
    <property type="evidence" value="ECO:0007669"/>
    <property type="project" value="UniProtKB-SubCell"/>
</dbReference>
<comment type="similarity">
    <text evidence="2 4">Belongs to the RPF2 family.</text>
</comment>
<dbReference type="RefSeq" id="XP_002771798.1">
    <property type="nucleotide sequence ID" value="XM_002771752.1"/>
</dbReference>
<evidence type="ECO:0000259" key="5">
    <source>
        <dbReference type="PROSITE" id="PS50833"/>
    </source>
</evidence>
<dbReference type="GO" id="GO:0000463">
    <property type="term" value="P:maturation of LSU-rRNA from tricistronic rRNA transcript (SSU-rRNA, 5.8S rRNA, LSU-rRNA)"/>
    <property type="evidence" value="ECO:0007669"/>
    <property type="project" value="TreeGrafter"/>
</dbReference>
<dbReference type="InterPro" id="IPR007109">
    <property type="entry name" value="Brix"/>
</dbReference>
<dbReference type="GO" id="GO:0000027">
    <property type="term" value="P:ribosomal large subunit assembly"/>
    <property type="evidence" value="ECO:0007669"/>
    <property type="project" value="InterPro"/>
</dbReference>
<evidence type="ECO:0000256" key="1">
    <source>
        <dbReference type="ARBA" id="ARBA00004604"/>
    </source>
</evidence>
<keyword evidence="3 4" id="KW-0539">Nucleus</keyword>
<evidence type="ECO:0000256" key="4">
    <source>
        <dbReference type="RuleBase" id="RU367086"/>
    </source>
</evidence>
<dbReference type="OrthoDB" id="407658at2759"/>
<keyword evidence="7" id="KW-1185">Reference proteome</keyword>
<evidence type="ECO:0000313" key="7">
    <source>
        <dbReference type="Proteomes" id="UP000007800"/>
    </source>
</evidence>
<dbReference type="EMBL" id="GG682187">
    <property type="protein sequence ID" value="EER03614.1"/>
    <property type="molecule type" value="Genomic_DNA"/>
</dbReference>
<feature type="domain" description="Brix" evidence="5">
    <location>
        <begin position="1"/>
        <end position="138"/>
    </location>
</feature>
<evidence type="ECO:0000256" key="3">
    <source>
        <dbReference type="ARBA" id="ARBA00023242"/>
    </source>
</evidence>
<evidence type="ECO:0000256" key="2">
    <source>
        <dbReference type="ARBA" id="ARBA00010782"/>
    </source>
</evidence>
<accession>C5LI79</accession>
<dbReference type="InParanoid" id="C5LI79"/>